<sequence length="209" mass="21343">MKTQLLTAALAVAAALAAPLSAQAHASFETPEVAAGKTAKMVLRVPHGCDGQATLTVAIALPEGLYAAKPMPKADWTLATETGAYATPYDNHGKVMTEGVRKITWTGELPDAWYDEFAFRAAVGPELAPGTELVVPVTQTCANGQVAWTEVAVPGQPEPRYPAPGLTVTAAPAEAGHDHAAMALAAPAAPAAHDHAAPGHDHGAAPAKP</sequence>
<keyword evidence="5" id="KW-1185">Reference proteome</keyword>
<reference evidence="4 5" key="1">
    <citation type="submission" date="2024-09" db="EMBL/GenBank/DDBJ databases">
        <authorList>
            <person name="Sun Q."/>
            <person name="Mori K."/>
        </authorList>
    </citation>
    <scope>NUCLEOTIDE SEQUENCE [LARGE SCALE GENOMIC DNA]</scope>
    <source>
        <strain evidence="4 5">KCTC 42086</strain>
    </source>
</reference>
<evidence type="ECO:0000313" key="5">
    <source>
        <dbReference type="Proteomes" id="UP001589920"/>
    </source>
</evidence>
<feature type="signal peptide" evidence="2">
    <location>
        <begin position="1"/>
        <end position="24"/>
    </location>
</feature>
<dbReference type="EMBL" id="JBHMQU010000027">
    <property type="protein sequence ID" value="MFC0811818.1"/>
    <property type="molecule type" value="Genomic_DNA"/>
</dbReference>
<feature type="compositionally biased region" description="Basic and acidic residues" evidence="1">
    <location>
        <begin position="192"/>
        <end position="203"/>
    </location>
</feature>
<evidence type="ECO:0000259" key="3">
    <source>
        <dbReference type="Pfam" id="PF07987"/>
    </source>
</evidence>
<organism evidence="4 5">
    <name type="scientific">Paracoccus panacisoli</name>
    <dbReference type="NCBI Taxonomy" id="1510163"/>
    <lineage>
        <taxon>Bacteria</taxon>
        <taxon>Pseudomonadati</taxon>
        <taxon>Pseudomonadota</taxon>
        <taxon>Alphaproteobacteria</taxon>
        <taxon>Rhodobacterales</taxon>
        <taxon>Paracoccaceae</taxon>
        <taxon>Paracoccus</taxon>
    </lineage>
</organism>
<accession>A0ABV6T711</accession>
<dbReference type="Proteomes" id="UP001589920">
    <property type="component" value="Unassembled WGS sequence"/>
</dbReference>
<keyword evidence="2" id="KW-0732">Signal</keyword>
<feature type="region of interest" description="Disordered" evidence="1">
    <location>
        <begin position="188"/>
        <end position="209"/>
    </location>
</feature>
<gene>
    <name evidence="4" type="ORF">ACFHYO_06785</name>
</gene>
<comment type="caution">
    <text evidence="4">The sequence shown here is derived from an EMBL/GenBank/DDBJ whole genome shotgun (WGS) entry which is preliminary data.</text>
</comment>
<dbReference type="Gene3D" id="2.60.40.2230">
    <property type="entry name" value="Uncharacterised protein YcnI-like PF07987, DUF1775"/>
    <property type="match status" value="1"/>
</dbReference>
<evidence type="ECO:0000313" key="4">
    <source>
        <dbReference type="EMBL" id="MFC0811818.1"/>
    </source>
</evidence>
<dbReference type="RefSeq" id="WP_394319280.1">
    <property type="nucleotide sequence ID" value="NZ_JBHMQU010000027.1"/>
</dbReference>
<protein>
    <submittedName>
        <fullName evidence="4">YcnI family protein</fullName>
    </submittedName>
</protein>
<proteinExistence type="predicted"/>
<feature type="chain" id="PRO_5046437618" evidence="2">
    <location>
        <begin position="25"/>
        <end position="209"/>
    </location>
</feature>
<evidence type="ECO:0000256" key="2">
    <source>
        <dbReference type="SAM" id="SignalP"/>
    </source>
</evidence>
<name>A0ABV6T711_9RHOB</name>
<dbReference type="Pfam" id="PF07987">
    <property type="entry name" value="DUF1775"/>
    <property type="match status" value="1"/>
</dbReference>
<evidence type="ECO:0000256" key="1">
    <source>
        <dbReference type="SAM" id="MobiDB-lite"/>
    </source>
</evidence>
<dbReference type="InterPro" id="IPR038507">
    <property type="entry name" value="YcnI-like_sf"/>
</dbReference>
<dbReference type="CDD" id="cd08545">
    <property type="entry name" value="YcnI_like"/>
    <property type="match status" value="1"/>
</dbReference>
<feature type="domain" description="YncI copper-binding" evidence="3">
    <location>
        <begin position="25"/>
        <end position="168"/>
    </location>
</feature>
<dbReference type="InterPro" id="IPR012533">
    <property type="entry name" value="YcnI-copper_dom"/>
</dbReference>